<evidence type="ECO:0000313" key="3">
    <source>
        <dbReference type="Proteomes" id="UP000186895"/>
    </source>
</evidence>
<proteinExistence type="predicted"/>
<feature type="transmembrane region" description="Helical" evidence="1">
    <location>
        <begin position="197"/>
        <end position="217"/>
    </location>
</feature>
<keyword evidence="1" id="KW-0812">Transmembrane</keyword>
<dbReference type="RefSeq" id="WP_076466060.1">
    <property type="nucleotide sequence ID" value="NZ_FTMN01000013.1"/>
</dbReference>
<dbReference type="STRING" id="49186.SAMN05421647_11340"/>
<reference evidence="2 3" key="1">
    <citation type="submission" date="2017-01" db="EMBL/GenBank/DDBJ databases">
        <authorList>
            <person name="Mah S.A."/>
            <person name="Swanson W.J."/>
            <person name="Moy G.W."/>
            <person name="Vacquier V.D."/>
        </authorList>
    </citation>
    <scope>NUCLEOTIDE SEQUENCE [LARGE SCALE GENOMIC DNA]</scope>
    <source>
        <strain evidence="2 3">DSM 7027</strain>
    </source>
</reference>
<evidence type="ECO:0000313" key="2">
    <source>
        <dbReference type="EMBL" id="SIQ99149.1"/>
    </source>
</evidence>
<organism evidence="2 3">
    <name type="scientific">Marinobacterium stanieri</name>
    <dbReference type="NCBI Taxonomy" id="49186"/>
    <lineage>
        <taxon>Bacteria</taxon>
        <taxon>Pseudomonadati</taxon>
        <taxon>Pseudomonadota</taxon>
        <taxon>Gammaproteobacteria</taxon>
        <taxon>Oceanospirillales</taxon>
        <taxon>Oceanospirillaceae</taxon>
        <taxon>Marinobacterium</taxon>
    </lineage>
</organism>
<feature type="transmembrane region" description="Helical" evidence="1">
    <location>
        <begin position="260"/>
        <end position="277"/>
    </location>
</feature>
<keyword evidence="3" id="KW-1185">Reference proteome</keyword>
<feature type="transmembrane region" description="Helical" evidence="1">
    <location>
        <begin position="173"/>
        <end position="191"/>
    </location>
</feature>
<name>A0A1N6XA64_9GAMM</name>
<feature type="transmembrane region" description="Helical" evidence="1">
    <location>
        <begin position="82"/>
        <end position="105"/>
    </location>
</feature>
<gene>
    <name evidence="2" type="ORF">SAMN05421647_11340</name>
</gene>
<feature type="transmembrane region" description="Helical" evidence="1">
    <location>
        <begin position="125"/>
        <end position="152"/>
    </location>
</feature>
<dbReference type="AlphaFoldDB" id="A0A1N6XA64"/>
<dbReference type="EMBL" id="FTMN01000013">
    <property type="protein sequence ID" value="SIQ99149.1"/>
    <property type="molecule type" value="Genomic_DNA"/>
</dbReference>
<accession>A0A1N6XA64</accession>
<protein>
    <submittedName>
        <fullName evidence="2">Uncharacterized protein</fullName>
    </submittedName>
</protein>
<keyword evidence="1" id="KW-0472">Membrane</keyword>
<dbReference type="Proteomes" id="UP000186895">
    <property type="component" value="Unassembled WGS sequence"/>
</dbReference>
<feature type="transmembrane region" description="Helical" evidence="1">
    <location>
        <begin position="283"/>
        <end position="309"/>
    </location>
</feature>
<keyword evidence="1" id="KW-1133">Transmembrane helix</keyword>
<evidence type="ECO:0000256" key="1">
    <source>
        <dbReference type="SAM" id="Phobius"/>
    </source>
</evidence>
<sequence>MSEEQPTKRKGKVAIGIVKEVSTFTFIERAVRANIRAVSQGKNYLVDSYTQLVDQTKSDIEHGQKGDHITAAELPLIERQVYLLNACLSMLIYFVGTLTTIGSMITLALSPSGQRLVDTFKASPVLWYGSTAISVFATVCISLMITVTFKHFQSLRSCTLTPAPLIAEYRNSFDFLINAALIYLATLLLFQTTNSDIARTVFGVVLISTGIGTWRSFRCIYSPTISARTGSGRYPKLLLGLKVFRLPAIKASEHDTASRIPYLPLLIIWGLYLATLATKNMSLISLFSSFAVVIIIGVLTSVFIAIWILEHDGPATR</sequence>